<feature type="region of interest" description="Disordered" evidence="1">
    <location>
        <begin position="1"/>
        <end position="59"/>
    </location>
</feature>
<proteinExistence type="predicted"/>
<feature type="compositionally biased region" description="Basic and acidic residues" evidence="1">
    <location>
        <begin position="1"/>
        <end position="10"/>
    </location>
</feature>
<evidence type="ECO:0000313" key="2">
    <source>
        <dbReference type="EMBL" id="CCD51796.1"/>
    </source>
</evidence>
<gene>
    <name evidence="2" type="ORF">BofuT4_uP021020.1</name>
</gene>
<reference evidence="3" key="1">
    <citation type="journal article" date="2011" name="PLoS Genet.">
        <title>Genomic analysis of the necrotrophic fungal pathogens Sclerotinia sclerotiorum and Botrytis cinerea.</title>
        <authorList>
            <person name="Amselem J."/>
            <person name="Cuomo C.A."/>
            <person name="van Kan J.A."/>
            <person name="Viaud M."/>
            <person name="Benito E.P."/>
            <person name="Couloux A."/>
            <person name="Coutinho P.M."/>
            <person name="de Vries R.P."/>
            <person name="Dyer P.S."/>
            <person name="Fillinger S."/>
            <person name="Fournier E."/>
            <person name="Gout L."/>
            <person name="Hahn M."/>
            <person name="Kohn L."/>
            <person name="Lapalu N."/>
            <person name="Plummer K.M."/>
            <person name="Pradier J.M."/>
            <person name="Quevillon E."/>
            <person name="Sharon A."/>
            <person name="Simon A."/>
            <person name="ten Have A."/>
            <person name="Tudzynski B."/>
            <person name="Tudzynski P."/>
            <person name="Wincker P."/>
            <person name="Andrew M."/>
            <person name="Anthouard V."/>
            <person name="Beever R.E."/>
            <person name="Beffa R."/>
            <person name="Benoit I."/>
            <person name="Bouzid O."/>
            <person name="Brault B."/>
            <person name="Chen Z."/>
            <person name="Choquer M."/>
            <person name="Collemare J."/>
            <person name="Cotton P."/>
            <person name="Danchin E.G."/>
            <person name="Da Silva C."/>
            <person name="Gautier A."/>
            <person name="Giraud C."/>
            <person name="Giraud T."/>
            <person name="Gonzalez C."/>
            <person name="Grossetete S."/>
            <person name="Guldener U."/>
            <person name="Henrissat B."/>
            <person name="Howlett B.J."/>
            <person name="Kodira C."/>
            <person name="Kretschmer M."/>
            <person name="Lappartient A."/>
            <person name="Leroch M."/>
            <person name="Levis C."/>
            <person name="Mauceli E."/>
            <person name="Neuveglise C."/>
            <person name="Oeser B."/>
            <person name="Pearson M."/>
            <person name="Poulain J."/>
            <person name="Poussereau N."/>
            <person name="Quesneville H."/>
            <person name="Rascle C."/>
            <person name="Schumacher J."/>
            <person name="Segurens B."/>
            <person name="Sexton A."/>
            <person name="Silva E."/>
            <person name="Sirven C."/>
            <person name="Soanes D.M."/>
            <person name="Talbot N.J."/>
            <person name="Templeton M."/>
            <person name="Yandava C."/>
            <person name="Yarden O."/>
            <person name="Zeng Q."/>
            <person name="Rollins J.A."/>
            <person name="Lebrun M.H."/>
            <person name="Dickman M."/>
        </authorList>
    </citation>
    <scope>NUCLEOTIDE SEQUENCE [LARGE SCALE GENOMIC DNA]</scope>
    <source>
        <strain evidence="3">T4</strain>
    </source>
</reference>
<dbReference type="InParanoid" id="G2YJA9"/>
<dbReference type="EMBL" id="FQ790337">
    <property type="protein sequence ID" value="CCD51796.1"/>
    <property type="molecule type" value="Genomic_DNA"/>
</dbReference>
<dbReference type="HOGENOM" id="CLU_2333396_0_0_1"/>
<evidence type="ECO:0000313" key="3">
    <source>
        <dbReference type="Proteomes" id="UP000008177"/>
    </source>
</evidence>
<dbReference type="Proteomes" id="UP000008177">
    <property type="component" value="Unplaced contigs"/>
</dbReference>
<name>G2YJA9_BOTF4</name>
<dbReference type="AlphaFoldDB" id="G2YJA9"/>
<feature type="compositionally biased region" description="Polar residues" evidence="1">
    <location>
        <begin position="24"/>
        <end position="51"/>
    </location>
</feature>
<evidence type="ECO:0000256" key="1">
    <source>
        <dbReference type="SAM" id="MobiDB-lite"/>
    </source>
</evidence>
<organism evidence="2 3">
    <name type="scientific">Botryotinia fuckeliana (strain T4)</name>
    <name type="common">Noble rot fungus</name>
    <name type="synonym">Botrytis cinerea</name>
    <dbReference type="NCBI Taxonomy" id="999810"/>
    <lineage>
        <taxon>Eukaryota</taxon>
        <taxon>Fungi</taxon>
        <taxon>Dikarya</taxon>
        <taxon>Ascomycota</taxon>
        <taxon>Pezizomycotina</taxon>
        <taxon>Leotiomycetes</taxon>
        <taxon>Helotiales</taxon>
        <taxon>Sclerotiniaceae</taxon>
        <taxon>Botrytis</taxon>
    </lineage>
</organism>
<accession>G2YJA9</accession>
<sequence>MYTPQHDHRPSLTHNARGNEIRSLPTQTVDPTTRTKPNQSTRTSKASSQARFQKKKKEKTLVFSVGHPMSAHSVYPSIAIHSHPYPSISIPIPRQPKK</sequence>
<protein>
    <submittedName>
        <fullName evidence="2">Uncharacterized protein</fullName>
    </submittedName>
</protein>